<feature type="transmembrane region" description="Helical" evidence="1">
    <location>
        <begin position="83"/>
        <end position="103"/>
    </location>
</feature>
<sequence length="134" mass="14649">MTPERAAGLVVRWTRFYTRDLPAAISQRRVEEIAADLHDHIAHERAHGTEERRIALSILSRMIRGLSADASWRWRFRPSKGSLVKPLLAVLAAALGSAAVVLGEADDSPGLQLLGALFVIGAITFGVRTALRSR</sequence>
<dbReference type="RefSeq" id="WP_344243426.1">
    <property type="nucleotide sequence ID" value="NZ_BAAAHH010000023.1"/>
</dbReference>
<feature type="transmembrane region" description="Helical" evidence="1">
    <location>
        <begin position="109"/>
        <end position="131"/>
    </location>
</feature>
<dbReference type="EMBL" id="BAAAHH010000023">
    <property type="protein sequence ID" value="GAA0959961.1"/>
    <property type="molecule type" value="Genomic_DNA"/>
</dbReference>
<keyword evidence="3" id="KW-1185">Reference proteome</keyword>
<proteinExistence type="predicted"/>
<comment type="caution">
    <text evidence="2">The sequence shown here is derived from an EMBL/GenBank/DDBJ whole genome shotgun (WGS) entry which is preliminary data.</text>
</comment>
<evidence type="ECO:0000313" key="3">
    <source>
        <dbReference type="Proteomes" id="UP001500665"/>
    </source>
</evidence>
<keyword evidence="1" id="KW-0812">Transmembrane</keyword>
<gene>
    <name evidence="2" type="ORF">GCM10009550_50440</name>
</gene>
<protein>
    <recommendedName>
        <fullName evidence="4">Peptidase M48 domain-containing protein</fullName>
    </recommendedName>
</protein>
<evidence type="ECO:0000256" key="1">
    <source>
        <dbReference type="SAM" id="Phobius"/>
    </source>
</evidence>
<keyword evidence="1" id="KW-1133">Transmembrane helix</keyword>
<keyword evidence="1" id="KW-0472">Membrane</keyword>
<accession>A0ABN1RML4</accession>
<organism evidence="2 3">
    <name type="scientific">Actinocorallia libanotica</name>
    <dbReference type="NCBI Taxonomy" id="46162"/>
    <lineage>
        <taxon>Bacteria</taxon>
        <taxon>Bacillati</taxon>
        <taxon>Actinomycetota</taxon>
        <taxon>Actinomycetes</taxon>
        <taxon>Streptosporangiales</taxon>
        <taxon>Thermomonosporaceae</taxon>
        <taxon>Actinocorallia</taxon>
    </lineage>
</organism>
<dbReference type="Proteomes" id="UP001500665">
    <property type="component" value="Unassembled WGS sequence"/>
</dbReference>
<reference evidence="2 3" key="1">
    <citation type="journal article" date="2019" name="Int. J. Syst. Evol. Microbiol.">
        <title>The Global Catalogue of Microorganisms (GCM) 10K type strain sequencing project: providing services to taxonomists for standard genome sequencing and annotation.</title>
        <authorList>
            <consortium name="The Broad Institute Genomics Platform"/>
            <consortium name="The Broad Institute Genome Sequencing Center for Infectious Disease"/>
            <person name="Wu L."/>
            <person name="Ma J."/>
        </authorList>
    </citation>
    <scope>NUCLEOTIDE SEQUENCE [LARGE SCALE GENOMIC DNA]</scope>
    <source>
        <strain evidence="2 3">JCM 10696</strain>
    </source>
</reference>
<name>A0ABN1RML4_9ACTN</name>
<evidence type="ECO:0008006" key="4">
    <source>
        <dbReference type="Google" id="ProtNLM"/>
    </source>
</evidence>
<evidence type="ECO:0000313" key="2">
    <source>
        <dbReference type="EMBL" id="GAA0959961.1"/>
    </source>
</evidence>